<evidence type="ECO:0000313" key="2">
    <source>
        <dbReference type="EMBL" id="WFD41818.1"/>
    </source>
</evidence>
<name>A0AAF0JCN7_9BASI</name>
<sequence length="351" mass="39250">MAPSLGEVVNMPNYARGNTSRDMATYLANTAAVSSALDQLVNLLQQESESYSESRTVSQVLQRQLRANPLTDAEEREIVLQMRQKRRRLTSTDDEATASSHQNSSNQSNARSPLYPMPEQLSFSGLTPWIGQCVEKQKEEPVQKALDSLVSKFNENYASVCRAEATALAPIHANIGQRLPAHRIRARIARWDGELGEICTEIRDVALVNIGLQMVGDAPQIARITLYSPSELTQANNSTQKVSPMGSKFSLYNSIADQLFIYALNRQHQSHYLNTLGCTLEHVAALRTYFDPLPVPETRDRTLRERVAIGTLPSDKVLNQSACIDWKWCRALLSEESTPQGEWCAYSPRQI</sequence>
<accession>A0AAF0JCN7</accession>
<gene>
    <name evidence="2" type="ORF">MPSI1_000454</name>
</gene>
<evidence type="ECO:0000256" key="1">
    <source>
        <dbReference type="SAM" id="MobiDB-lite"/>
    </source>
</evidence>
<protein>
    <submittedName>
        <fullName evidence="2">Uncharacterized protein</fullName>
    </submittedName>
</protein>
<proteinExistence type="predicted"/>
<keyword evidence="3" id="KW-1185">Reference proteome</keyword>
<reference evidence="2" key="1">
    <citation type="submission" date="2023-02" db="EMBL/GenBank/DDBJ databases">
        <title>Mating type loci evolution in Malassezia.</title>
        <authorList>
            <person name="Coelho M.A."/>
        </authorList>
    </citation>
    <scope>NUCLEOTIDE SEQUENCE</scope>
    <source>
        <strain evidence="2">CBS 14136</strain>
    </source>
</reference>
<feature type="compositionally biased region" description="Low complexity" evidence="1">
    <location>
        <begin position="99"/>
        <end position="109"/>
    </location>
</feature>
<dbReference type="EMBL" id="CP118375">
    <property type="protein sequence ID" value="WFD41818.1"/>
    <property type="molecule type" value="Genomic_DNA"/>
</dbReference>
<evidence type="ECO:0000313" key="3">
    <source>
        <dbReference type="Proteomes" id="UP001214628"/>
    </source>
</evidence>
<dbReference type="Proteomes" id="UP001214628">
    <property type="component" value="Chromosome 1"/>
</dbReference>
<dbReference type="AlphaFoldDB" id="A0AAF0JCN7"/>
<feature type="region of interest" description="Disordered" evidence="1">
    <location>
        <begin position="83"/>
        <end position="117"/>
    </location>
</feature>
<organism evidence="2 3">
    <name type="scientific">Malassezia psittaci</name>
    <dbReference type="NCBI Taxonomy" id="1821823"/>
    <lineage>
        <taxon>Eukaryota</taxon>
        <taxon>Fungi</taxon>
        <taxon>Dikarya</taxon>
        <taxon>Basidiomycota</taxon>
        <taxon>Ustilaginomycotina</taxon>
        <taxon>Malasseziomycetes</taxon>
        <taxon>Malasseziales</taxon>
        <taxon>Malasseziaceae</taxon>
        <taxon>Malassezia</taxon>
    </lineage>
</organism>